<evidence type="ECO:0000259" key="20">
    <source>
        <dbReference type="PROSITE" id="PS50857"/>
    </source>
</evidence>
<dbReference type="GO" id="GO:0005507">
    <property type="term" value="F:copper ion binding"/>
    <property type="evidence" value="ECO:0007669"/>
    <property type="project" value="InterPro"/>
</dbReference>
<keyword evidence="11 17" id="KW-0408">Iron</keyword>
<evidence type="ECO:0000256" key="12">
    <source>
        <dbReference type="ARBA" id="ARBA00023008"/>
    </source>
</evidence>
<evidence type="ECO:0000256" key="1">
    <source>
        <dbReference type="ARBA" id="ARBA00004141"/>
    </source>
</evidence>
<keyword evidence="7 17" id="KW-0479">Metal-binding</keyword>
<evidence type="ECO:0000256" key="11">
    <source>
        <dbReference type="ARBA" id="ARBA00023004"/>
    </source>
</evidence>
<name>A0A1E8CP93_9GAMM</name>
<dbReference type="InterPro" id="IPR036257">
    <property type="entry name" value="Cyt_c_oxidase_su2_TM_sf"/>
</dbReference>
<dbReference type="EMBL" id="MASR01000001">
    <property type="protein sequence ID" value="OFE14095.1"/>
    <property type="molecule type" value="Genomic_DNA"/>
</dbReference>
<comment type="function">
    <text evidence="14">Subunits I and II form the functional core of the enzyme complex. Electrons originating in cytochrome c are transferred via heme a and Cu(A) to the binuclear center formed by heme a3 and Cu(B).</text>
</comment>
<sequence>MLTNRINPVHQISHAGLWLVLLCALSSGALAQLSTDTSLSQSALHPASSQAQDIELLWWIMFWASVIIFTAVMALLAWGLLSGRRRPSVLSSTASMRFVLVAGVAIPALVLSALVGGSLMLGRSIASTPPPDALQVRVTGWMWWWEIEYLDDNGEVVATTANEMHVPVDRPVAVELESGDVIHSFWVPRLQGKTDMVPGKTNNSWFTATETGEFRGQCAEFCGLQHALMAFVVIAQPEAEFANWLQRQASPASAPETEAAQNGLAVFEQNCGQCHRIRGTNAIGNLGPDLTHVASRSTLAAATLPNKRGHLAGWISDPQRIKPGNNMPRTLLSPQELDHLLVFLDSLD</sequence>
<dbReference type="GO" id="GO:0020037">
    <property type="term" value="F:heme binding"/>
    <property type="evidence" value="ECO:0007669"/>
    <property type="project" value="InterPro"/>
</dbReference>
<reference evidence="23" key="1">
    <citation type="submission" date="2016-07" db="EMBL/GenBank/DDBJ databases">
        <authorList>
            <person name="Florea S."/>
            <person name="Webb J.S."/>
            <person name="Jaromczyk J."/>
            <person name="Schardl C.L."/>
        </authorList>
    </citation>
    <scope>NUCLEOTIDE SEQUENCE [LARGE SCALE GENOMIC DNA]</scope>
    <source>
        <strain evidence="23">KCTC 42131</strain>
    </source>
</reference>
<evidence type="ECO:0000256" key="7">
    <source>
        <dbReference type="ARBA" id="ARBA00022723"/>
    </source>
</evidence>
<dbReference type="NCBIfam" id="TIGR02866">
    <property type="entry name" value="CoxB"/>
    <property type="match status" value="1"/>
</dbReference>
<evidence type="ECO:0000256" key="5">
    <source>
        <dbReference type="ARBA" id="ARBA00022660"/>
    </source>
</evidence>
<evidence type="ECO:0000256" key="19">
    <source>
        <dbReference type="SAM" id="SignalP"/>
    </source>
</evidence>
<dbReference type="InterPro" id="IPR034236">
    <property type="entry name" value="CuRO_CcO_Caa3_II"/>
</dbReference>
<gene>
    <name evidence="22" type="ORF">PHACT_10735</name>
</gene>
<evidence type="ECO:0000313" key="22">
    <source>
        <dbReference type="EMBL" id="OFE14095.1"/>
    </source>
</evidence>
<dbReference type="InterPro" id="IPR008972">
    <property type="entry name" value="Cupredoxin"/>
</dbReference>
<keyword evidence="8" id="KW-1278">Translocase</keyword>
<evidence type="ECO:0000256" key="16">
    <source>
        <dbReference type="ARBA" id="ARBA00047816"/>
    </source>
</evidence>
<keyword evidence="13 18" id="KW-0472">Membrane</keyword>
<evidence type="ECO:0000256" key="15">
    <source>
        <dbReference type="ARBA" id="ARBA00031399"/>
    </source>
</evidence>
<dbReference type="InterPro" id="IPR009056">
    <property type="entry name" value="Cyt_c-like_dom"/>
</dbReference>
<dbReference type="PANTHER" id="PTHR22888:SF9">
    <property type="entry name" value="CYTOCHROME C OXIDASE SUBUNIT 2"/>
    <property type="match status" value="1"/>
</dbReference>
<dbReference type="InterPro" id="IPR001505">
    <property type="entry name" value="Copper_CuA"/>
</dbReference>
<keyword evidence="5" id="KW-0679">Respiratory chain</keyword>
<dbReference type="GO" id="GO:0042773">
    <property type="term" value="P:ATP synthesis coupled electron transport"/>
    <property type="evidence" value="ECO:0007669"/>
    <property type="project" value="TreeGrafter"/>
</dbReference>
<evidence type="ECO:0000259" key="21">
    <source>
        <dbReference type="PROSITE" id="PS51007"/>
    </source>
</evidence>
<comment type="catalytic activity">
    <reaction evidence="16">
        <text>4 Fe(II)-[cytochrome c] + O2 + 8 H(+)(in) = 4 Fe(III)-[cytochrome c] + 2 H2O + 4 H(+)(out)</text>
        <dbReference type="Rhea" id="RHEA:11436"/>
        <dbReference type="Rhea" id="RHEA-COMP:10350"/>
        <dbReference type="Rhea" id="RHEA-COMP:14399"/>
        <dbReference type="ChEBI" id="CHEBI:15377"/>
        <dbReference type="ChEBI" id="CHEBI:15378"/>
        <dbReference type="ChEBI" id="CHEBI:15379"/>
        <dbReference type="ChEBI" id="CHEBI:29033"/>
        <dbReference type="ChEBI" id="CHEBI:29034"/>
        <dbReference type="EC" id="7.1.1.9"/>
    </reaction>
</comment>
<dbReference type="InterPro" id="IPR045187">
    <property type="entry name" value="CcO_II"/>
</dbReference>
<keyword evidence="19" id="KW-0732">Signal</keyword>
<keyword evidence="6 18" id="KW-0812">Transmembrane</keyword>
<evidence type="ECO:0000256" key="10">
    <source>
        <dbReference type="ARBA" id="ARBA00022989"/>
    </source>
</evidence>
<evidence type="ECO:0000256" key="8">
    <source>
        <dbReference type="ARBA" id="ARBA00022967"/>
    </source>
</evidence>
<keyword evidence="23" id="KW-1185">Reference proteome</keyword>
<keyword evidence="9" id="KW-0249">Electron transport</keyword>
<evidence type="ECO:0000256" key="13">
    <source>
        <dbReference type="ARBA" id="ARBA00023136"/>
    </source>
</evidence>
<evidence type="ECO:0000256" key="17">
    <source>
        <dbReference type="PROSITE-ProRule" id="PRU00433"/>
    </source>
</evidence>
<feature type="domain" description="Cytochrome c" evidence="21">
    <location>
        <begin position="258"/>
        <end position="348"/>
    </location>
</feature>
<feature type="domain" description="Cytochrome oxidase subunit II copper A binding" evidence="20">
    <location>
        <begin position="131"/>
        <end position="247"/>
    </location>
</feature>
<keyword evidence="10 18" id="KW-1133">Transmembrane helix</keyword>
<dbReference type="STRING" id="1524254.PHACT_10735"/>
<dbReference type="CDD" id="cd04213">
    <property type="entry name" value="CuRO_CcO_Caa3_II"/>
    <property type="match status" value="1"/>
</dbReference>
<dbReference type="SUPFAM" id="SSF49503">
    <property type="entry name" value="Cupredoxins"/>
    <property type="match status" value="1"/>
</dbReference>
<organism evidence="22 23">
    <name type="scientific">Pseudohongiella acticola</name>
    <dbReference type="NCBI Taxonomy" id="1524254"/>
    <lineage>
        <taxon>Bacteria</taxon>
        <taxon>Pseudomonadati</taxon>
        <taxon>Pseudomonadota</taxon>
        <taxon>Gammaproteobacteria</taxon>
        <taxon>Pseudomonadales</taxon>
        <taxon>Pseudohongiellaceae</taxon>
        <taxon>Pseudohongiella</taxon>
    </lineage>
</organism>
<protein>
    <recommendedName>
        <fullName evidence="3">cytochrome-c oxidase</fullName>
        <ecNumber evidence="3">7.1.1.9</ecNumber>
    </recommendedName>
    <alternativeName>
        <fullName evidence="15">Cytochrome aa3 subunit 2</fullName>
    </alternativeName>
</protein>
<evidence type="ECO:0000256" key="9">
    <source>
        <dbReference type="ARBA" id="ARBA00022982"/>
    </source>
</evidence>
<dbReference type="InterPro" id="IPR014222">
    <property type="entry name" value="Cyt_c_oxidase_su2"/>
</dbReference>
<comment type="similarity">
    <text evidence="2">Belongs to the cytochrome c oxidase subunit 2 family.</text>
</comment>
<dbReference type="GO" id="GO:0004129">
    <property type="term" value="F:cytochrome-c oxidase activity"/>
    <property type="evidence" value="ECO:0007669"/>
    <property type="project" value="UniProtKB-EC"/>
</dbReference>
<accession>A0A1E8CP93</accession>
<dbReference type="InterPro" id="IPR002429">
    <property type="entry name" value="CcO_II-like_C"/>
</dbReference>
<dbReference type="PANTHER" id="PTHR22888">
    <property type="entry name" value="CYTOCHROME C OXIDASE, SUBUNIT II"/>
    <property type="match status" value="1"/>
</dbReference>
<evidence type="ECO:0000256" key="6">
    <source>
        <dbReference type="ARBA" id="ARBA00022692"/>
    </source>
</evidence>
<evidence type="ECO:0000256" key="14">
    <source>
        <dbReference type="ARBA" id="ARBA00024688"/>
    </source>
</evidence>
<dbReference type="GO" id="GO:0016491">
    <property type="term" value="F:oxidoreductase activity"/>
    <property type="evidence" value="ECO:0007669"/>
    <property type="project" value="InterPro"/>
</dbReference>
<dbReference type="EC" id="7.1.1.9" evidence="3"/>
<keyword evidence="17" id="KW-0349">Heme</keyword>
<keyword evidence="4" id="KW-0813">Transport</keyword>
<dbReference type="PRINTS" id="PR01166">
    <property type="entry name" value="CYCOXIDASEII"/>
</dbReference>
<feature type="signal peptide" evidence="19">
    <location>
        <begin position="1"/>
        <end position="31"/>
    </location>
</feature>
<evidence type="ECO:0000313" key="23">
    <source>
        <dbReference type="Proteomes" id="UP000175669"/>
    </source>
</evidence>
<evidence type="ECO:0000256" key="18">
    <source>
        <dbReference type="SAM" id="Phobius"/>
    </source>
</evidence>
<dbReference type="Proteomes" id="UP000175669">
    <property type="component" value="Unassembled WGS sequence"/>
</dbReference>
<feature type="transmembrane region" description="Helical" evidence="18">
    <location>
        <begin position="98"/>
        <end position="121"/>
    </location>
</feature>
<dbReference type="PROSITE" id="PS00078">
    <property type="entry name" value="COX2"/>
    <property type="match status" value="1"/>
</dbReference>
<feature type="chain" id="PRO_5009212272" description="cytochrome-c oxidase" evidence="19">
    <location>
        <begin position="32"/>
        <end position="348"/>
    </location>
</feature>
<keyword evidence="12" id="KW-0186">Copper</keyword>
<feature type="transmembrane region" description="Helical" evidence="18">
    <location>
        <begin position="55"/>
        <end position="78"/>
    </location>
</feature>
<dbReference type="Pfam" id="PF00116">
    <property type="entry name" value="COX2"/>
    <property type="match status" value="1"/>
</dbReference>
<dbReference type="Gene3D" id="2.60.40.420">
    <property type="entry name" value="Cupredoxins - blue copper proteins"/>
    <property type="match status" value="1"/>
</dbReference>
<dbReference type="Pfam" id="PF00034">
    <property type="entry name" value="Cytochrom_C"/>
    <property type="match status" value="1"/>
</dbReference>
<evidence type="ECO:0000256" key="4">
    <source>
        <dbReference type="ARBA" id="ARBA00022448"/>
    </source>
</evidence>
<dbReference type="PROSITE" id="PS50857">
    <property type="entry name" value="COX2_CUA"/>
    <property type="match status" value="1"/>
</dbReference>
<evidence type="ECO:0000256" key="3">
    <source>
        <dbReference type="ARBA" id="ARBA00012949"/>
    </source>
</evidence>
<dbReference type="PROSITE" id="PS51007">
    <property type="entry name" value="CYTC"/>
    <property type="match status" value="1"/>
</dbReference>
<dbReference type="Gene3D" id="1.10.287.90">
    <property type="match status" value="1"/>
</dbReference>
<proteinExistence type="inferred from homology"/>
<comment type="subcellular location">
    <subcellularLocation>
        <location evidence="1">Membrane</location>
        <topology evidence="1">Multi-pass membrane protein</topology>
    </subcellularLocation>
</comment>
<comment type="caution">
    <text evidence="22">The sequence shown here is derived from an EMBL/GenBank/DDBJ whole genome shotgun (WGS) entry which is preliminary data.</text>
</comment>
<dbReference type="GO" id="GO:0016020">
    <property type="term" value="C:membrane"/>
    <property type="evidence" value="ECO:0007669"/>
    <property type="project" value="UniProtKB-SubCell"/>
</dbReference>
<evidence type="ECO:0000256" key="2">
    <source>
        <dbReference type="ARBA" id="ARBA00007866"/>
    </source>
</evidence>
<dbReference type="AlphaFoldDB" id="A0A1E8CP93"/>